<name>A0ABV1FMH6_9BACT</name>
<proteinExistence type="predicted"/>
<evidence type="ECO:0000256" key="1">
    <source>
        <dbReference type="SAM" id="SignalP"/>
    </source>
</evidence>
<dbReference type="RefSeq" id="WP_215758536.1">
    <property type="nucleotide sequence ID" value="NZ_JAHKBE010000001.1"/>
</dbReference>
<dbReference type="Pfam" id="PF16585">
    <property type="entry name" value="Lipocalin_8"/>
    <property type="match status" value="1"/>
</dbReference>
<feature type="domain" description="Lipocalin-like" evidence="2">
    <location>
        <begin position="19"/>
        <end position="150"/>
    </location>
</feature>
<organism evidence="3 4">
    <name type="scientific">Hallella faecis</name>
    <dbReference type="NCBI Taxonomy" id="2841596"/>
    <lineage>
        <taxon>Bacteria</taxon>
        <taxon>Pseudomonadati</taxon>
        <taxon>Bacteroidota</taxon>
        <taxon>Bacteroidia</taxon>
        <taxon>Bacteroidales</taxon>
        <taxon>Prevotellaceae</taxon>
        <taxon>Hallella</taxon>
    </lineage>
</organism>
<reference evidence="3 4" key="1">
    <citation type="submission" date="2024-04" db="EMBL/GenBank/DDBJ databases">
        <title>Human intestinal bacterial collection.</title>
        <authorList>
            <person name="Pauvert C."/>
            <person name="Hitch T.C.A."/>
            <person name="Clavel T."/>
        </authorList>
    </citation>
    <scope>NUCLEOTIDE SEQUENCE [LARGE SCALE GENOMIC DNA]</scope>
    <source>
        <strain evidence="3 4">CLA-AA-H145</strain>
    </source>
</reference>
<dbReference type="PROSITE" id="PS51257">
    <property type="entry name" value="PROKAR_LIPOPROTEIN"/>
    <property type="match status" value="1"/>
</dbReference>
<gene>
    <name evidence="3" type="ORF">AAAT34_00810</name>
</gene>
<comment type="caution">
    <text evidence="3">The sequence shown here is derived from an EMBL/GenBank/DDBJ whole genome shotgun (WGS) entry which is preliminary data.</text>
</comment>
<evidence type="ECO:0000259" key="2">
    <source>
        <dbReference type="Pfam" id="PF16585"/>
    </source>
</evidence>
<evidence type="ECO:0000313" key="3">
    <source>
        <dbReference type="EMBL" id="MEQ2485590.1"/>
    </source>
</evidence>
<keyword evidence="1" id="KW-0732">Signal</keyword>
<dbReference type="Proteomes" id="UP001487296">
    <property type="component" value="Unassembled WGS sequence"/>
</dbReference>
<dbReference type="Gene3D" id="2.40.128.280">
    <property type="match status" value="1"/>
</dbReference>
<dbReference type="InterPro" id="IPR024311">
    <property type="entry name" value="Lipocalin-like"/>
</dbReference>
<feature type="signal peptide" evidence="1">
    <location>
        <begin position="1"/>
        <end position="22"/>
    </location>
</feature>
<evidence type="ECO:0000313" key="4">
    <source>
        <dbReference type="Proteomes" id="UP001487296"/>
    </source>
</evidence>
<dbReference type="EMBL" id="JBBNFP010000002">
    <property type="protein sequence ID" value="MEQ2485590.1"/>
    <property type="molecule type" value="Genomic_DNA"/>
</dbReference>
<feature type="chain" id="PRO_5046868253" evidence="1">
    <location>
        <begin position="23"/>
        <end position="150"/>
    </location>
</feature>
<accession>A0ABV1FMH6</accession>
<sequence>MKKTFLFLATCLAMTMAATSCSDFIETSDNGDLDGYWQLSQVDTLANGVQVDMTSSKVFWGVQGKFLTMLDTHQAPSYGYMFRFEHRADSLLLSDGRVNDRNVNDTLLTNVDVLRPLGVNELAEHFFVERLSGKRMVLRGKMLRLHFRKF</sequence>
<keyword evidence="4" id="KW-1185">Reference proteome</keyword>
<protein>
    <submittedName>
        <fullName evidence="3">Lipocalin-like domain-containing protein</fullName>
    </submittedName>
</protein>